<evidence type="ECO:0000313" key="1">
    <source>
        <dbReference type="EMBL" id="KAK7090526.1"/>
    </source>
</evidence>
<evidence type="ECO:0008006" key="3">
    <source>
        <dbReference type="Google" id="ProtNLM"/>
    </source>
</evidence>
<dbReference type="Proteomes" id="UP001374579">
    <property type="component" value="Unassembled WGS sequence"/>
</dbReference>
<organism evidence="1 2">
    <name type="scientific">Littorina saxatilis</name>
    <dbReference type="NCBI Taxonomy" id="31220"/>
    <lineage>
        <taxon>Eukaryota</taxon>
        <taxon>Metazoa</taxon>
        <taxon>Spiralia</taxon>
        <taxon>Lophotrochozoa</taxon>
        <taxon>Mollusca</taxon>
        <taxon>Gastropoda</taxon>
        <taxon>Caenogastropoda</taxon>
        <taxon>Littorinimorpha</taxon>
        <taxon>Littorinoidea</taxon>
        <taxon>Littorinidae</taxon>
        <taxon>Littorina</taxon>
    </lineage>
</organism>
<dbReference type="AlphaFoldDB" id="A0AAN9G0C0"/>
<sequence length="72" mass="8057">MSKKILDTADLNCDTILSLRETVIRGSQSGGQGYIKCNCAGTKKCRTNRCKCYKSKIKCNSRCHQSLNCHNK</sequence>
<proteinExistence type="predicted"/>
<name>A0AAN9G0C0_9CAEN</name>
<keyword evidence="2" id="KW-1185">Reference proteome</keyword>
<evidence type="ECO:0000313" key="2">
    <source>
        <dbReference type="Proteomes" id="UP001374579"/>
    </source>
</evidence>
<reference evidence="1 2" key="1">
    <citation type="submission" date="2024-02" db="EMBL/GenBank/DDBJ databases">
        <title>Chromosome-scale genome assembly of the rough periwinkle Littorina saxatilis.</title>
        <authorList>
            <person name="De Jode A."/>
            <person name="Faria R."/>
            <person name="Formenti G."/>
            <person name="Sims Y."/>
            <person name="Smith T.P."/>
            <person name="Tracey A."/>
            <person name="Wood J.M.D."/>
            <person name="Zagrodzka Z.B."/>
            <person name="Johannesson K."/>
            <person name="Butlin R.K."/>
            <person name="Leder E.H."/>
        </authorList>
    </citation>
    <scope>NUCLEOTIDE SEQUENCE [LARGE SCALE GENOMIC DNA]</scope>
    <source>
        <strain evidence="1">Snail1</strain>
        <tissue evidence="1">Muscle</tissue>
    </source>
</reference>
<gene>
    <name evidence="1" type="ORF">V1264_010310</name>
</gene>
<comment type="caution">
    <text evidence="1">The sequence shown here is derived from an EMBL/GenBank/DDBJ whole genome shotgun (WGS) entry which is preliminary data.</text>
</comment>
<accession>A0AAN9G0C0</accession>
<dbReference type="EMBL" id="JBAMIC010000024">
    <property type="protein sequence ID" value="KAK7090526.1"/>
    <property type="molecule type" value="Genomic_DNA"/>
</dbReference>
<protein>
    <recommendedName>
        <fullName evidence="3">CRC domain-containing protein</fullName>
    </recommendedName>
</protein>